<comment type="similarity">
    <text evidence="3">Belongs to the glycosyl hydrolase 5 (cellulase A) family.</text>
</comment>
<evidence type="ECO:0000313" key="6">
    <source>
        <dbReference type="EMBL" id="MFD2164559.1"/>
    </source>
</evidence>
<dbReference type="Proteomes" id="UP001597387">
    <property type="component" value="Unassembled WGS sequence"/>
</dbReference>
<name>A0ABW4ZSC8_9SPHI</name>
<gene>
    <name evidence="6" type="ORF">ACFSJU_19290</name>
</gene>
<evidence type="ECO:0000256" key="1">
    <source>
        <dbReference type="ARBA" id="ARBA00022801"/>
    </source>
</evidence>
<organism evidence="6 7">
    <name type="scientific">Paradesertivirga mongoliensis</name>
    <dbReference type="NCBI Taxonomy" id="2100740"/>
    <lineage>
        <taxon>Bacteria</taxon>
        <taxon>Pseudomonadati</taxon>
        <taxon>Bacteroidota</taxon>
        <taxon>Sphingobacteriia</taxon>
        <taxon>Sphingobacteriales</taxon>
        <taxon>Sphingobacteriaceae</taxon>
        <taxon>Paradesertivirga</taxon>
    </lineage>
</organism>
<evidence type="ECO:0000256" key="4">
    <source>
        <dbReference type="SAM" id="SignalP"/>
    </source>
</evidence>
<feature type="domain" description="Glycoside hydrolase family 5" evidence="5">
    <location>
        <begin position="150"/>
        <end position="325"/>
    </location>
</feature>
<evidence type="ECO:0000313" key="7">
    <source>
        <dbReference type="Proteomes" id="UP001597387"/>
    </source>
</evidence>
<feature type="signal peptide" evidence="4">
    <location>
        <begin position="1"/>
        <end position="25"/>
    </location>
</feature>
<evidence type="ECO:0000256" key="3">
    <source>
        <dbReference type="RuleBase" id="RU361153"/>
    </source>
</evidence>
<proteinExistence type="inferred from homology"/>
<sequence length="382" mass="44549">MKFLKTNFLLLIVTAFLLQSCAVQPSRTQSSIKWTKEKANKWYAKQGWLAGANFIPSTAINQLEMWQAASFDTATINRELGLAESIGMNTMRVYLHDLLWDQDSTGFVKRMNTFLEITQRHKIKPMFVLFDSCWDPFPKLGTQRSPTPFVHNSGWVQSPGYEALKDSTQYPRLERYVKGVVRNFRNDKRVLAWDVWNEPDNTNNSSYGKRELPNKVQYVFPLLKKTFEWSRSVNPSQPLTSGVWLGDWSSPEKMKEIDKLQLEESDIITFHNYDSSEEFEKRIKWLQPLGRPVICTEYMARGNRSTFQGSMPIAKKYNVGVYNWGLVDGKTQTKMPWDSWDKKYTGEPVIWFHEIFHTDGRPYRHEEIVLIKKLTSDAKATK</sequence>
<dbReference type="InterPro" id="IPR001547">
    <property type="entry name" value="Glyco_hydro_5"/>
</dbReference>
<keyword evidence="1 3" id="KW-0378">Hydrolase</keyword>
<keyword evidence="2 3" id="KW-0326">Glycosidase</keyword>
<dbReference type="PROSITE" id="PS51257">
    <property type="entry name" value="PROKAR_LIPOPROTEIN"/>
    <property type="match status" value="1"/>
</dbReference>
<feature type="chain" id="PRO_5046440641" evidence="4">
    <location>
        <begin position="26"/>
        <end position="382"/>
    </location>
</feature>
<dbReference type="SUPFAM" id="SSF51445">
    <property type="entry name" value="(Trans)glycosidases"/>
    <property type="match status" value="1"/>
</dbReference>
<dbReference type="InterPro" id="IPR017853">
    <property type="entry name" value="GH"/>
</dbReference>
<keyword evidence="7" id="KW-1185">Reference proteome</keyword>
<dbReference type="RefSeq" id="WP_255905541.1">
    <property type="nucleotide sequence ID" value="NZ_JAFMZO010000006.1"/>
</dbReference>
<dbReference type="Gene3D" id="3.20.20.80">
    <property type="entry name" value="Glycosidases"/>
    <property type="match status" value="1"/>
</dbReference>
<keyword evidence="4" id="KW-0732">Signal</keyword>
<dbReference type="EMBL" id="JBHUHZ010000005">
    <property type="protein sequence ID" value="MFD2164559.1"/>
    <property type="molecule type" value="Genomic_DNA"/>
</dbReference>
<accession>A0ABW4ZSC8</accession>
<reference evidence="7" key="1">
    <citation type="journal article" date="2019" name="Int. J. Syst. Evol. Microbiol.">
        <title>The Global Catalogue of Microorganisms (GCM) 10K type strain sequencing project: providing services to taxonomists for standard genome sequencing and annotation.</title>
        <authorList>
            <consortium name="The Broad Institute Genomics Platform"/>
            <consortium name="The Broad Institute Genome Sequencing Center for Infectious Disease"/>
            <person name="Wu L."/>
            <person name="Ma J."/>
        </authorList>
    </citation>
    <scope>NUCLEOTIDE SEQUENCE [LARGE SCALE GENOMIC DNA]</scope>
    <source>
        <strain evidence="7">KCTC 42217</strain>
    </source>
</reference>
<evidence type="ECO:0000256" key="2">
    <source>
        <dbReference type="ARBA" id="ARBA00023295"/>
    </source>
</evidence>
<protein>
    <submittedName>
        <fullName evidence="6">Cellulase family glycosylhydrolase</fullName>
    </submittedName>
</protein>
<dbReference type="Pfam" id="PF00150">
    <property type="entry name" value="Cellulase"/>
    <property type="match status" value="1"/>
</dbReference>
<evidence type="ECO:0000259" key="5">
    <source>
        <dbReference type="Pfam" id="PF00150"/>
    </source>
</evidence>
<comment type="caution">
    <text evidence="6">The sequence shown here is derived from an EMBL/GenBank/DDBJ whole genome shotgun (WGS) entry which is preliminary data.</text>
</comment>